<evidence type="ECO:0000256" key="3">
    <source>
        <dbReference type="ARBA" id="ARBA00022525"/>
    </source>
</evidence>
<dbReference type="Gene3D" id="3.90.1720.10">
    <property type="entry name" value="endopeptidase domain like (from Nostoc punctiforme)"/>
    <property type="match status" value="1"/>
</dbReference>
<name>A0A516GES8_9MICO</name>
<accession>A0A516GES8</accession>
<evidence type="ECO:0000256" key="6">
    <source>
        <dbReference type="ARBA" id="ARBA00022801"/>
    </source>
</evidence>
<dbReference type="InterPro" id="IPR018247">
    <property type="entry name" value="EF_Hand_1_Ca_BS"/>
</dbReference>
<dbReference type="Pfam" id="PF18896">
    <property type="entry name" value="SLT_3"/>
    <property type="match status" value="1"/>
</dbReference>
<dbReference type="SUPFAM" id="SSF103647">
    <property type="entry name" value="TSP type-3 repeat"/>
    <property type="match status" value="3"/>
</dbReference>
<dbReference type="Pfam" id="PF18884">
    <property type="entry name" value="TSP3_bac"/>
    <property type="match status" value="9"/>
</dbReference>
<dbReference type="InterPro" id="IPR059100">
    <property type="entry name" value="TSP3_bac"/>
</dbReference>
<feature type="region of interest" description="Disordered" evidence="9">
    <location>
        <begin position="501"/>
        <end position="575"/>
    </location>
</feature>
<comment type="similarity">
    <text evidence="2">Belongs to the peptidase C40 family.</text>
</comment>
<evidence type="ECO:0000259" key="10">
    <source>
        <dbReference type="PROSITE" id="PS51935"/>
    </source>
</evidence>
<feature type="compositionally biased region" description="Low complexity" evidence="9">
    <location>
        <begin position="259"/>
        <end position="278"/>
    </location>
</feature>
<keyword evidence="4" id="KW-0645">Protease</keyword>
<feature type="region of interest" description="Disordered" evidence="9">
    <location>
        <begin position="203"/>
        <end position="239"/>
    </location>
</feature>
<protein>
    <recommendedName>
        <fullName evidence="10">NlpC/P60 domain-containing protein</fullName>
    </recommendedName>
</protein>
<dbReference type="EMBL" id="CP041616">
    <property type="protein sequence ID" value="QDO90034.1"/>
    <property type="molecule type" value="Genomic_DNA"/>
</dbReference>
<dbReference type="Proteomes" id="UP000315395">
    <property type="component" value="Chromosome"/>
</dbReference>
<feature type="domain" description="NlpC/P60" evidence="10">
    <location>
        <begin position="335"/>
        <end position="474"/>
    </location>
</feature>
<dbReference type="InterPro" id="IPR023346">
    <property type="entry name" value="Lysozyme-like_dom_sf"/>
</dbReference>
<dbReference type="GO" id="GO:0006508">
    <property type="term" value="P:proteolysis"/>
    <property type="evidence" value="ECO:0007669"/>
    <property type="project" value="UniProtKB-KW"/>
</dbReference>
<keyword evidence="3" id="KW-0964">Secreted</keyword>
<dbReference type="SUPFAM" id="SSF54001">
    <property type="entry name" value="Cysteine proteinases"/>
    <property type="match status" value="1"/>
</dbReference>
<comment type="subcellular location">
    <subcellularLocation>
        <location evidence="1">Secreted</location>
    </subcellularLocation>
</comment>
<reference evidence="11 12" key="1">
    <citation type="submission" date="2019-07" db="EMBL/GenBank/DDBJ databases">
        <title>complete genome sequencing of Ornithinimicrobium sp. H23M54.</title>
        <authorList>
            <person name="Bae J.-W."/>
            <person name="Lee S.-Y."/>
        </authorList>
    </citation>
    <scope>NUCLEOTIDE SEQUENCE [LARGE SCALE GENOMIC DNA]</scope>
    <source>
        <strain evidence="11 12">H23M54</strain>
    </source>
</reference>
<feature type="compositionally biased region" description="Pro residues" evidence="9">
    <location>
        <begin position="279"/>
        <end position="288"/>
    </location>
</feature>
<dbReference type="AlphaFoldDB" id="A0A516GES8"/>
<dbReference type="PROSITE" id="PS00018">
    <property type="entry name" value="EF_HAND_1"/>
    <property type="match status" value="1"/>
</dbReference>
<feature type="region of interest" description="Disordered" evidence="9">
    <location>
        <begin position="252"/>
        <end position="288"/>
    </location>
</feature>
<evidence type="ECO:0000256" key="5">
    <source>
        <dbReference type="ARBA" id="ARBA00022729"/>
    </source>
</evidence>
<dbReference type="Gene3D" id="4.10.1080.10">
    <property type="entry name" value="TSP type-3 repeat"/>
    <property type="match status" value="3"/>
</dbReference>
<evidence type="ECO:0000256" key="8">
    <source>
        <dbReference type="ARBA" id="ARBA00022837"/>
    </source>
</evidence>
<dbReference type="Pfam" id="PF00877">
    <property type="entry name" value="NLPC_P60"/>
    <property type="match status" value="1"/>
</dbReference>
<evidence type="ECO:0000256" key="2">
    <source>
        <dbReference type="ARBA" id="ARBA00007074"/>
    </source>
</evidence>
<evidence type="ECO:0000313" key="12">
    <source>
        <dbReference type="Proteomes" id="UP000315395"/>
    </source>
</evidence>
<keyword evidence="6" id="KW-0378">Hydrolase</keyword>
<dbReference type="RefSeq" id="WP_143784753.1">
    <property type="nucleotide sequence ID" value="NZ_CP041616.1"/>
</dbReference>
<dbReference type="GO" id="GO:0008234">
    <property type="term" value="F:cysteine-type peptidase activity"/>
    <property type="evidence" value="ECO:0007669"/>
    <property type="project" value="UniProtKB-KW"/>
</dbReference>
<evidence type="ECO:0000313" key="11">
    <source>
        <dbReference type="EMBL" id="QDO90034.1"/>
    </source>
</evidence>
<dbReference type="GO" id="GO:0005509">
    <property type="term" value="F:calcium ion binding"/>
    <property type="evidence" value="ECO:0007669"/>
    <property type="project" value="InterPro"/>
</dbReference>
<dbReference type="SUPFAM" id="SSF53955">
    <property type="entry name" value="Lysozyme-like"/>
    <property type="match status" value="1"/>
</dbReference>
<dbReference type="PANTHER" id="PTHR37467">
    <property type="entry name" value="EXPORTED CALCIUM-BINDING GLYCOPROTEIN-RELATED"/>
    <property type="match status" value="1"/>
</dbReference>
<dbReference type="InterPro" id="IPR043992">
    <property type="entry name" value="SLT_3"/>
</dbReference>
<evidence type="ECO:0000256" key="7">
    <source>
        <dbReference type="ARBA" id="ARBA00022807"/>
    </source>
</evidence>
<keyword evidence="8" id="KW-0106">Calcium</keyword>
<sequence length="665" mass="67986">MATYSIEEIYQVALGAGFTPSQATSWTAIALAESGGRVDAVNSQGEDSRGLWQVNIDPTVRGNSWGDLADPRVNAQAAYEISRGGIDMRPWTTTHESNRGTAHDYRTYLDDVEATVGVQGDWSGVSGYDAPAPTGPAPEPTAPYVAGQAVQHTQQDATTAWMTGTRQTDTDGDGLVDALEVAAGSDPTVADTDGDGLSDAFEVGVLRSDPTSPDTDSDGLSDAMEHLYGTDPTRADTDADGLTDAAEVSYGTDPLQQDAGEGVHAPAPAPGPVTSTPPSLSPGVPPGGVPLPMSPAPPSTMGPAVTSVTYHPGAASAVPTPLAADPSGTAWATPTSAVDGFVDAAMDQFGDPYVFGTDAEGPDPTQFDCSKLTQWAAEQVGVDIPRTAQGQYLELKAHSATISVEEALHTKGALLFYFPYEPSGGPRPPGAHVAISLGDGRTVETTPGTGVAVMDAGTRFTHAGVVSELAEAVVPPTGPAPAPFTPQPVAPPGTGYDLIDAGLPPDQSRDSDGDGLTDAFEALAGTDPMNPDTDGDGLSDGYEAMVSKTDPLSADTDGDGISDTQELQDGTDPGSLQGVAGVVGRGEFAENVRDGFLDTDADGLSDAYETRTGLDPHSADTDGDGLSDAWELATGTNPLLIDSDGDGLADGFAQDAAVAEPDWSP</sequence>
<evidence type="ECO:0000256" key="1">
    <source>
        <dbReference type="ARBA" id="ARBA00004613"/>
    </source>
</evidence>
<proteinExistence type="inferred from homology"/>
<evidence type="ECO:0000256" key="9">
    <source>
        <dbReference type="SAM" id="MobiDB-lite"/>
    </source>
</evidence>
<organism evidence="11 12">
    <name type="scientific">Ornithinimicrobium ciconiae</name>
    <dbReference type="NCBI Taxonomy" id="2594265"/>
    <lineage>
        <taxon>Bacteria</taxon>
        <taxon>Bacillati</taxon>
        <taxon>Actinomycetota</taxon>
        <taxon>Actinomycetes</taxon>
        <taxon>Micrococcales</taxon>
        <taxon>Ornithinimicrobiaceae</taxon>
        <taxon>Ornithinimicrobium</taxon>
    </lineage>
</organism>
<dbReference type="InterPro" id="IPR000064">
    <property type="entry name" value="NLP_P60_dom"/>
</dbReference>
<dbReference type="OrthoDB" id="140937at2"/>
<evidence type="ECO:0000256" key="4">
    <source>
        <dbReference type="ARBA" id="ARBA00022670"/>
    </source>
</evidence>
<keyword evidence="5" id="KW-0732">Signal</keyword>
<keyword evidence="12" id="KW-1185">Reference proteome</keyword>
<gene>
    <name evidence="11" type="ORF">FNH13_18295</name>
</gene>
<dbReference type="InterPro" id="IPR038765">
    <property type="entry name" value="Papain-like_cys_pep_sf"/>
</dbReference>
<dbReference type="InterPro" id="IPR053180">
    <property type="entry name" value="Ca-binding_acidic-repeat"/>
</dbReference>
<dbReference type="InterPro" id="IPR028974">
    <property type="entry name" value="TSP_type-3_rpt"/>
</dbReference>
<dbReference type="PANTHER" id="PTHR37467:SF1">
    <property type="entry name" value="EXPORTED CALCIUM-BINDING GLYCOPROTEIN"/>
    <property type="match status" value="1"/>
</dbReference>
<keyword evidence="7" id="KW-0788">Thiol protease</keyword>
<dbReference type="KEGG" id="orz:FNH13_18295"/>
<dbReference type="PROSITE" id="PS51935">
    <property type="entry name" value="NLPC_P60"/>
    <property type="match status" value="1"/>
</dbReference>